<reference evidence="3" key="1">
    <citation type="journal article" date="2019" name="Int. J. Syst. Evol. Microbiol.">
        <title>The Global Catalogue of Microorganisms (GCM) 10K type strain sequencing project: providing services to taxonomists for standard genome sequencing and annotation.</title>
        <authorList>
            <consortium name="The Broad Institute Genomics Platform"/>
            <consortium name="The Broad Institute Genome Sequencing Center for Infectious Disease"/>
            <person name="Wu L."/>
            <person name="Ma J."/>
        </authorList>
    </citation>
    <scope>NUCLEOTIDE SEQUENCE [LARGE SCALE GENOMIC DNA]</scope>
    <source>
        <strain evidence="3">JCM 17666</strain>
    </source>
</reference>
<dbReference type="PANTHER" id="PTHR47708">
    <property type="match status" value="1"/>
</dbReference>
<keyword evidence="3" id="KW-1185">Reference proteome</keyword>
<dbReference type="PANTHER" id="PTHR47708:SF2">
    <property type="entry name" value="SI:CH73-132F6.5"/>
    <property type="match status" value="1"/>
</dbReference>
<dbReference type="InterPro" id="IPR010839">
    <property type="entry name" value="AtuA_N"/>
</dbReference>
<name>A0ABP8HFB1_9BURK</name>
<sequence>MTRSVKVLVPCGSIGTGVRPQQPFERGMQEHPDVIAVDGGSTDSGPYFLGSGSAKCSRGVLRAELRLLMIARRKLGIPLIVGSCGTCGSDAGVDLMRDLCKELAQELGQTVRVTCIYSEQTADAVKSALAAGRIKPLQPVRPIDDALVDRCSHIVAAMGVEPIIHALEQGADIVLAGRATDTALMAAVPIMRGMNAGAAWHAGKILECGAFCTTKPASGAVMATVDDAGFIVHALADGAKATPRTVLAHMLYENSNPYVLTEPGGALDVEQARYTAIDDQHVRVEGARWTPADAYTVKLEGAAPAGYQGVSMCIIRSPEYLARFDEWLELLEARVRNIIATQLGLDDGAYDLQFRAIGRDAVLGRLESRRGDPVEIGVMAIATSPDAARTREIIKLLSPPMLHFPLPDDPVTATHAFPLSPSSMDRGIVYEFVLNHVMVVDDPLAPFRFQTAVFGSVQ</sequence>
<evidence type="ECO:0000313" key="3">
    <source>
        <dbReference type="Proteomes" id="UP001501671"/>
    </source>
</evidence>
<dbReference type="RefSeq" id="WP_345251203.1">
    <property type="nucleotide sequence ID" value="NZ_BAABFO010000019.1"/>
</dbReference>
<evidence type="ECO:0000313" key="2">
    <source>
        <dbReference type="EMBL" id="GAA4338385.1"/>
    </source>
</evidence>
<dbReference type="Pfam" id="PF07287">
    <property type="entry name" value="AtuA"/>
    <property type="match status" value="1"/>
</dbReference>
<evidence type="ECO:0000259" key="1">
    <source>
        <dbReference type="Pfam" id="PF07287"/>
    </source>
</evidence>
<dbReference type="Proteomes" id="UP001501671">
    <property type="component" value="Unassembled WGS sequence"/>
</dbReference>
<feature type="domain" description="Acyclic terpene utilisation N-terminal" evidence="1">
    <location>
        <begin position="96"/>
        <end position="393"/>
    </location>
</feature>
<gene>
    <name evidence="2" type="ORF">GCM10023144_35370</name>
</gene>
<dbReference type="EMBL" id="BAABFO010000019">
    <property type="protein sequence ID" value="GAA4338385.1"/>
    <property type="molecule type" value="Genomic_DNA"/>
</dbReference>
<proteinExistence type="predicted"/>
<comment type="caution">
    <text evidence="2">The sequence shown here is derived from an EMBL/GenBank/DDBJ whole genome shotgun (WGS) entry which is preliminary data.</text>
</comment>
<organism evidence="2 3">
    <name type="scientific">Pigmentiphaga soli</name>
    <dbReference type="NCBI Taxonomy" id="1007095"/>
    <lineage>
        <taxon>Bacteria</taxon>
        <taxon>Pseudomonadati</taxon>
        <taxon>Pseudomonadota</taxon>
        <taxon>Betaproteobacteria</taxon>
        <taxon>Burkholderiales</taxon>
        <taxon>Alcaligenaceae</taxon>
        <taxon>Pigmentiphaga</taxon>
    </lineage>
</organism>
<protein>
    <submittedName>
        <fullName evidence="2">Acyclic terpene utilization AtuA family protein</fullName>
    </submittedName>
</protein>
<accession>A0ABP8HFB1</accession>